<dbReference type="FunFam" id="3.50.80.10:FF:000001">
    <property type="entry name" value="D-aminoacyl-tRNA deacylase"/>
    <property type="match status" value="1"/>
</dbReference>
<evidence type="ECO:0000256" key="3">
    <source>
        <dbReference type="HAMAP-Rule" id="MF_00518"/>
    </source>
</evidence>
<comment type="subunit">
    <text evidence="3">Homodimer.</text>
</comment>
<evidence type="ECO:0000313" key="4">
    <source>
        <dbReference type="EMBL" id="PSL12729.1"/>
    </source>
</evidence>
<proteinExistence type="inferred from homology"/>
<comment type="caution">
    <text evidence="4">The sequence shown here is derived from an EMBL/GenBank/DDBJ whole genome shotgun (WGS) entry which is preliminary data.</text>
</comment>
<dbReference type="AlphaFoldDB" id="A0A2P8ETD1"/>
<feature type="short sequence motif" description="Gly-cisPro motif, important for rejection of L-amino acids" evidence="3">
    <location>
        <begin position="137"/>
        <end position="138"/>
    </location>
</feature>
<dbReference type="GO" id="GO:0000049">
    <property type="term" value="F:tRNA binding"/>
    <property type="evidence" value="ECO:0007669"/>
    <property type="project" value="UniProtKB-UniRule"/>
</dbReference>
<dbReference type="RefSeq" id="WP_106592348.1">
    <property type="nucleotide sequence ID" value="NZ_PYGI01000016.1"/>
</dbReference>
<dbReference type="EMBL" id="PYGI01000016">
    <property type="protein sequence ID" value="PSL12729.1"/>
    <property type="molecule type" value="Genomic_DNA"/>
</dbReference>
<evidence type="ECO:0000256" key="2">
    <source>
        <dbReference type="ARBA" id="ARBA00022801"/>
    </source>
</evidence>
<sequence length="149" mass="16007">MKGLIQRVSHASVTVNGEVTGQIKGGILLLLGVEKGDDEACADKLLQKVLNYRIFADDDGKMNLSLTDTGGGLLVVSQFTLVADTRKGLRPGFSSGATPAEGERLYNYFVDRANLIHSSVETGRFGADMKVELLNDGPVTFLLEVPPVR</sequence>
<dbReference type="GO" id="GO:0019478">
    <property type="term" value="P:D-amino acid catabolic process"/>
    <property type="evidence" value="ECO:0007669"/>
    <property type="project" value="UniProtKB-UniRule"/>
</dbReference>
<dbReference type="CDD" id="cd00563">
    <property type="entry name" value="Dtyr_deacylase"/>
    <property type="match status" value="1"/>
</dbReference>
<dbReference type="InterPro" id="IPR023509">
    <property type="entry name" value="DTD-like_sf"/>
</dbReference>
<dbReference type="GO" id="GO:0043908">
    <property type="term" value="F:Ser(Gly)-tRNA(Ala) hydrolase activity"/>
    <property type="evidence" value="ECO:0007669"/>
    <property type="project" value="UniProtKB-UniRule"/>
</dbReference>
<dbReference type="NCBIfam" id="TIGR00256">
    <property type="entry name" value="D-aminoacyl-tRNA deacylase"/>
    <property type="match status" value="1"/>
</dbReference>
<evidence type="ECO:0000313" key="5">
    <source>
        <dbReference type="Proteomes" id="UP000242133"/>
    </source>
</evidence>
<evidence type="ECO:0000256" key="1">
    <source>
        <dbReference type="ARBA" id="ARBA00009673"/>
    </source>
</evidence>
<comment type="subcellular location">
    <subcellularLocation>
        <location evidence="3">Cytoplasm</location>
    </subcellularLocation>
</comment>
<dbReference type="PANTHER" id="PTHR10472">
    <property type="entry name" value="D-TYROSYL-TRNA TYR DEACYLASE"/>
    <property type="match status" value="1"/>
</dbReference>
<name>A0A2P8ETD1_9GAMM</name>
<dbReference type="Pfam" id="PF02580">
    <property type="entry name" value="Tyr_Deacylase"/>
    <property type="match status" value="1"/>
</dbReference>
<comment type="similarity">
    <text evidence="1 3">Belongs to the DTD family.</text>
</comment>
<protein>
    <recommendedName>
        <fullName evidence="3">D-aminoacyl-tRNA deacylase</fullName>
        <shortName evidence="3">DTD</shortName>
        <ecNumber evidence="3">3.1.1.96</ecNumber>
    </recommendedName>
    <alternativeName>
        <fullName evidence="3">Gly-tRNA(Ala) deacylase</fullName>
        <ecNumber evidence="3">3.1.1.-</ecNumber>
    </alternativeName>
</protein>
<organism evidence="4 5">
    <name type="scientific">Marinobacterium halophilum</name>
    <dbReference type="NCBI Taxonomy" id="267374"/>
    <lineage>
        <taxon>Bacteria</taxon>
        <taxon>Pseudomonadati</taxon>
        <taxon>Pseudomonadota</taxon>
        <taxon>Gammaproteobacteria</taxon>
        <taxon>Oceanospirillales</taxon>
        <taxon>Oceanospirillaceae</taxon>
        <taxon>Marinobacterium</taxon>
    </lineage>
</organism>
<dbReference type="InterPro" id="IPR003732">
    <property type="entry name" value="Daa-tRNA_deacyls_DTD"/>
</dbReference>
<dbReference type="GO" id="GO:0005737">
    <property type="term" value="C:cytoplasm"/>
    <property type="evidence" value="ECO:0007669"/>
    <property type="project" value="UniProtKB-SubCell"/>
</dbReference>
<dbReference type="Gene3D" id="3.50.80.10">
    <property type="entry name" value="D-tyrosyl-tRNA(Tyr) deacylase"/>
    <property type="match status" value="1"/>
</dbReference>
<accession>A0A2P8ETD1</accession>
<dbReference type="GO" id="GO:0051500">
    <property type="term" value="F:D-tyrosyl-tRNA(Tyr) deacylase activity"/>
    <property type="evidence" value="ECO:0007669"/>
    <property type="project" value="TreeGrafter"/>
</dbReference>
<dbReference type="EC" id="3.1.1.-" evidence="3"/>
<dbReference type="EC" id="3.1.1.96" evidence="3"/>
<dbReference type="Proteomes" id="UP000242133">
    <property type="component" value="Unassembled WGS sequence"/>
</dbReference>
<dbReference type="GO" id="GO:0106026">
    <property type="term" value="F:Gly-tRNA(Ala) deacylase activity"/>
    <property type="evidence" value="ECO:0007669"/>
    <property type="project" value="UniProtKB-UniRule"/>
</dbReference>
<comment type="catalytic activity">
    <reaction evidence="3">
        <text>a D-aminoacyl-tRNA + H2O = a tRNA + a D-alpha-amino acid + H(+)</text>
        <dbReference type="Rhea" id="RHEA:13953"/>
        <dbReference type="Rhea" id="RHEA-COMP:10123"/>
        <dbReference type="Rhea" id="RHEA-COMP:10124"/>
        <dbReference type="ChEBI" id="CHEBI:15377"/>
        <dbReference type="ChEBI" id="CHEBI:15378"/>
        <dbReference type="ChEBI" id="CHEBI:59871"/>
        <dbReference type="ChEBI" id="CHEBI:78442"/>
        <dbReference type="ChEBI" id="CHEBI:79333"/>
        <dbReference type="EC" id="3.1.1.96"/>
    </reaction>
</comment>
<keyword evidence="3" id="KW-0694">RNA-binding</keyword>
<comment type="catalytic activity">
    <reaction evidence="3">
        <text>glycyl-tRNA(Ala) + H2O = tRNA(Ala) + glycine + H(+)</text>
        <dbReference type="Rhea" id="RHEA:53744"/>
        <dbReference type="Rhea" id="RHEA-COMP:9657"/>
        <dbReference type="Rhea" id="RHEA-COMP:13640"/>
        <dbReference type="ChEBI" id="CHEBI:15377"/>
        <dbReference type="ChEBI" id="CHEBI:15378"/>
        <dbReference type="ChEBI" id="CHEBI:57305"/>
        <dbReference type="ChEBI" id="CHEBI:78442"/>
        <dbReference type="ChEBI" id="CHEBI:78522"/>
    </reaction>
</comment>
<gene>
    <name evidence="3" type="primary">dtd</name>
    <name evidence="4" type="ORF">CLV44_11688</name>
</gene>
<dbReference type="OrthoDB" id="9801395at2"/>
<keyword evidence="5" id="KW-1185">Reference proteome</keyword>
<comment type="domain">
    <text evidence="3">A Gly-cisPro motif from one monomer fits into the active site of the other monomer to allow specific chiral rejection of L-amino acids.</text>
</comment>
<reference evidence="4 5" key="1">
    <citation type="submission" date="2018-03" db="EMBL/GenBank/DDBJ databases">
        <title>Genomic Encyclopedia of Archaeal and Bacterial Type Strains, Phase II (KMG-II): from individual species to whole genera.</title>
        <authorList>
            <person name="Goeker M."/>
        </authorList>
    </citation>
    <scope>NUCLEOTIDE SEQUENCE [LARGE SCALE GENOMIC DNA]</scope>
    <source>
        <strain evidence="4 5">DSM 17586</strain>
    </source>
</reference>
<dbReference type="SUPFAM" id="SSF69500">
    <property type="entry name" value="DTD-like"/>
    <property type="match status" value="1"/>
</dbReference>
<keyword evidence="3" id="KW-0820">tRNA-binding</keyword>
<keyword evidence="2 3" id="KW-0378">Hydrolase</keyword>
<dbReference type="HAMAP" id="MF_00518">
    <property type="entry name" value="Deacylase_Dtd"/>
    <property type="match status" value="1"/>
</dbReference>
<comment type="function">
    <text evidence="3">An aminoacyl-tRNA editing enzyme that deacylates mischarged D-aminoacyl-tRNAs. Also deacylates mischarged glycyl-tRNA(Ala), protecting cells against glycine mischarging by AlaRS. Acts via tRNA-based rather than protein-based catalysis; rejects L-amino acids rather than detecting D-amino acids in the active site. By recycling D-aminoacyl-tRNA to D-amino acids and free tRNA molecules, this enzyme counteracts the toxicity associated with the formation of D-aminoacyl-tRNA entities in vivo and helps enforce protein L-homochirality.</text>
</comment>
<dbReference type="PANTHER" id="PTHR10472:SF5">
    <property type="entry name" value="D-AMINOACYL-TRNA DEACYLASE 1"/>
    <property type="match status" value="1"/>
</dbReference>
<keyword evidence="3" id="KW-0963">Cytoplasm</keyword>